<keyword evidence="1" id="KW-1133">Transmembrane helix</keyword>
<organism evidence="2 3">
    <name type="scientific">Blastomonas marina</name>
    <dbReference type="NCBI Taxonomy" id="1867408"/>
    <lineage>
        <taxon>Bacteria</taxon>
        <taxon>Pseudomonadati</taxon>
        <taxon>Pseudomonadota</taxon>
        <taxon>Alphaproteobacteria</taxon>
        <taxon>Sphingomonadales</taxon>
        <taxon>Sphingomonadaceae</taxon>
        <taxon>Blastomonas</taxon>
    </lineage>
</organism>
<evidence type="ECO:0000256" key="1">
    <source>
        <dbReference type="SAM" id="Phobius"/>
    </source>
</evidence>
<protein>
    <recommendedName>
        <fullName evidence="4">Tripartite tricarboxylate transporter TctB family protein</fullName>
    </recommendedName>
</protein>
<keyword evidence="3" id="KW-1185">Reference proteome</keyword>
<dbReference type="Proteomes" id="UP000603317">
    <property type="component" value="Unassembled WGS sequence"/>
</dbReference>
<evidence type="ECO:0000313" key="3">
    <source>
        <dbReference type="Proteomes" id="UP000603317"/>
    </source>
</evidence>
<name>A0ABQ1FAJ7_9SPHN</name>
<keyword evidence="1" id="KW-0472">Membrane</keyword>
<dbReference type="EMBL" id="BMID01000001">
    <property type="protein sequence ID" value="GGA04716.1"/>
    <property type="molecule type" value="Genomic_DNA"/>
</dbReference>
<feature type="transmembrane region" description="Helical" evidence="1">
    <location>
        <begin position="86"/>
        <end position="107"/>
    </location>
</feature>
<feature type="transmembrane region" description="Helical" evidence="1">
    <location>
        <begin position="57"/>
        <end position="74"/>
    </location>
</feature>
<keyword evidence="1" id="KW-0812">Transmembrane</keyword>
<reference evidence="3" key="1">
    <citation type="journal article" date="2019" name="Int. J. Syst. Evol. Microbiol.">
        <title>The Global Catalogue of Microorganisms (GCM) 10K type strain sequencing project: providing services to taxonomists for standard genome sequencing and annotation.</title>
        <authorList>
            <consortium name="The Broad Institute Genomics Platform"/>
            <consortium name="The Broad Institute Genome Sequencing Center for Infectious Disease"/>
            <person name="Wu L."/>
            <person name="Ma J."/>
        </authorList>
    </citation>
    <scope>NUCLEOTIDE SEQUENCE [LARGE SCALE GENOMIC DNA]</scope>
    <source>
        <strain evidence="3">CGMCC 1.15297</strain>
    </source>
</reference>
<evidence type="ECO:0000313" key="2">
    <source>
        <dbReference type="EMBL" id="GGA04716.1"/>
    </source>
</evidence>
<accession>A0ABQ1FAJ7</accession>
<comment type="caution">
    <text evidence="2">The sequence shown here is derived from an EMBL/GenBank/DDBJ whole genome shotgun (WGS) entry which is preliminary data.</text>
</comment>
<sequence>MIDTIEFPVAKVAITIALLFIGYILIQRTSGHDARVADGEPSVADCEDLGKRWQNSAAVLLGVAAFLMAAFLWTPWAERIARSPKFVPFLIAAFFPLALLITVRGAITGKVLPLMSMAFGPYVYKKQPRRFVASMIWNILISGLTLFLALNAWDNIL</sequence>
<proteinExistence type="predicted"/>
<evidence type="ECO:0008006" key="4">
    <source>
        <dbReference type="Google" id="ProtNLM"/>
    </source>
</evidence>
<feature type="transmembrane region" description="Helical" evidence="1">
    <location>
        <begin position="131"/>
        <end position="153"/>
    </location>
</feature>
<gene>
    <name evidence="2" type="ORF">GCM10010923_12730</name>
</gene>
<feature type="transmembrane region" description="Helical" evidence="1">
    <location>
        <begin position="6"/>
        <end position="26"/>
    </location>
</feature>
<dbReference type="RefSeq" id="WP_188641905.1">
    <property type="nucleotide sequence ID" value="NZ_BMID01000001.1"/>
</dbReference>